<dbReference type="InterPro" id="IPR047735">
    <property type="entry name" value="GrdX-like"/>
</dbReference>
<protein>
    <recommendedName>
        <fullName evidence="2">GrdX protein</fullName>
    </recommendedName>
</protein>
<accession>A0A644YFT9</accession>
<name>A0A644YFT9_9ZZZZ</name>
<gene>
    <name evidence="1" type="ORF">SDC9_73820</name>
</gene>
<comment type="caution">
    <text evidence="1">The sequence shown here is derived from an EMBL/GenBank/DDBJ whole genome shotgun (WGS) entry which is preliminary data.</text>
</comment>
<reference evidence="1" key="1">
    <citation type="submission" date="2019-08" db="EMBL/GenBank/DDBJ databases">
        <authorList>
            <person name="Kucharzyk K."/>
            <person name="Murdoch R.W."/>
            <person name="Higgins S."/>
            <person name="Loffler F."/>
        </authorList>
    </citation>
    <scope>NUCLEOTIDE SEQUENCE</scope>
</reference>
<proteinExistence type="predicted"/>
<dbReference type="NCBIfam" id="NF038093">
    <property type="entry name" value="GrdX"/>
    <property type="match status" value="1"/>
</dbReference>
<evidence type="ECO:0000313" key="1">
    <source>
        <dbReference type="EMBL" id="MPM27310.1"/>
    </source>
</evidence>
<organism evidence="1">
    <name type="scientific">bioreactor metagenome</name>
    <dbReference type="NCBI Taxonomy" id="1076179"/>
    <lineage>
        <taxon>unclassified sequences</taxon>
        <taxon>metagenomes</taxon>
        <taxon>ecological metagenomes</taxon>
    </lineage>
</organism>
<evidence type="ECO:0008006" key="2">
    <source>
        <dbReference type="Google" id="ProtNLM"/>
    </source>
</evidence>
<sequence length="165" mass="18789">MDITLESESTEGAKLSGSNTGHMAKVTLFICFFVRKGGVFMIEPLFIVTNNPMSKEKFEKGYEVIYIDGVAMEVLKKVRDFIHIGHKLLTHPLMGSVKPNETPYRTVCVSKEKLQGLDMQSLEFIENSIVTTEKFLKDFRTPNWSEKILLDFQLIDSDLIDHAIN</sequence>
<dbReference type="EMBL" id="VSSQ01004960">
    <property type="protein sequence ID" value="MPM27310.1"/>
    <property type="molecule type" value="Genomic_DNA"/>
</dbReference>
<dbReference type="AlphaFoldDB" id="A0A644YFT9"/>